<evidence type="ECO:0000256" key="1">
    <source>
        <dbReference type="SAM" id="MobiDB-lite"/>
    </source>
</evidence>
<comment type="caution">
    <text evidence="2">The sequence shown here is derived from an EMBL/GenBank/DDBJ whole genome shotgun (WGS) entry which is preliminary data.</text>
</comment>
<dbReference type="Proteomes" id="UP000527355">
    <property type="component" value="Unassembled WGS sequence"/>
</dbReference>
<feature type="compositionally biased region" description="Gly residues" evidence="1">
    <location>
        <begin position="31"/>
        <end position="47"/>
    </location>
</feature>
<protein>
    <submittedName>
        <fullName evidence="2">Uncharacterized protein</fullName>
    </submittedName>
</protein>
<organism evidence="2 3">
    <name type="scientific">Myotis myotis</name>
    <name type="common">Greater mouse-eared bat</name>
    <name type="synonym">Vespertilio myotis</name>
    <dbReference type="NCBI Taxonomy" id="51298"/>
    <lineage>
        <taxon>Eukaryota</taxon>
        <taxon>Metazoa</taxon>
        <taxon>Chordata</taxon>
        <taxon>Craniata</taxon>
        <taxon>Vertebrata</taxon>
        <taxon>Euteleostomi</taxon>
        <taxon>Mammalia</taxon>
        <taxon>Eutheria</taxon>
        <taxon>Laurasiatheria</taxon>
        <taxon>Chiroptera</taxon>
        <taxon>Yangochiroptera</taxon>
        <taxon>Vespertilionidae</taxon>
        <taxon>Myotis</taxon>
    </lineage>
</organism>
<evidence type="ECO:0000313" key="3">
    <source>
        <dbReference type="Proteomes" id="UP000527355"/>
    </source>
</evidence>
<dbReference type="EMBL" id="JABWUV010000037">
    <property type="protein sequence ID" value="KAF6271114.1"/>
    <property type="molecule type" value="Genomic_DNA"/>
</dbReference>
<reference evidence="2 3" key="1">
    <citation type="journal article" date="2020" name="Nature">
        <title>Six reference-quality genomes reveal evolution of bat adaptations.</title>
        <authorList>
            <person name="Jebb D."/>
            <person name="Huang Z."/>
            <person name="Pippel M."/>
            <person name="Hughes G.M."/>
            <person name="Lavrichenko K."/>
            <person name="Devanna P."/>
            <person name="Winkler S."/>
            <person name="Jermiin L.S."/>
            <person name="Skirmuntt E.C."/>
            <person name="Katzourakis A."/>
            <person name="Burkitt-Gray L."/>
            <person name="Ray D.A."/>
            <person name="Sullivan K.A.M."/>
            <person name="Roscito J.G."/>
            <person name="Kirilenko B.M."/>
            <person name="Davalos L.M."/>
            <person name="Corthals A.P."/>
            <person name="Power M.L."/>
            <person name="Jones G."/>
            <person name="Ransome R.D."/>
            <person name="Dechmann D.K.N."/>
            <person name="Locatelli A.G."/>
            <person name="Puechmaille S.J."/>
            <person name="Fedrigo O."/>
            <person name="Jarvis E.D."/>
            <person name="Hiller M."/>
            <person name="Vernes S.C."/>
            <person name="Myers E.W."/>
            <person name="Teeling E.C."/>
        </authorList>
    </citation>
    <scope>NUCLEOTIDE SEQUENCE [LARGE SCALE GENOMIC DNA]</scope>
    <source>
        <strain evidence="2">MMyoMyo1</strain>
        <tissue evidence="2">Flight muscle</tissue>
    </source>
</reference>
<keyword evidence="3" id="KW-1185">Reference proteome</keyword>
<proteinExistence type="predicted"/>
<accession>A0A7J7R4T1</accession>
<feature type="region of interest" description="Disordered" evidence="1">
    <location>
        <begin position="1"/>
        <end position="110"/>
    </location>
</feature>
<gene>
    <name evidence="2" type="ORF">mMyoMyo1_010896</name>
</gene>
<evidence type="ECO:0000313" key="2">
    <source>
        <dbReference type="EMBL" id="KAF6271114.1"/>
    </source>
</evidence>
<feature type="compositionally biased region" description="Basic and acidic residues" evidence="1">
    <location>
        <begin position="68"/>
        <end position="84"/>
    </location>
</feature>
<dbReference type="AlphaFoldDB" id="A0A7J7R4T1"/>
<name>A0A7J7R4T1_MYOMY</name>
<sequence>MMKVGHLLPAAGRQEPEGWGAQGPQEPGRRGSVGGVSRGQRAGGGAPASGPRTGDGESAELLLLLNSERGRERERETSMMRENHGSAASCTPPTRDPGHNLGMCPDRESNLGPFSLQADALSTEPHQPGQCRIILCPQVTGTREAL</sequence>